<reference evidence="2" key="1">
    <citation type="submission" date="2020-01" db="EMBL/GenBank/DDBJ databases">
        <authorList>
            <consortium name="DOE Joint Genome Institute"/>
            <person name="Haridas S."/>
            <person name="Albert R."/>
            <person name="Binder M."/>
            <person name="Bloem J."/>
            <person name="Labutti K."/>
            <person name="Salamov A."/>
            <person name="Andreopoulos B."/>
            <person name="Baker S.E."/>
            <person name="Barry K."/>
            <person name="Bills G."/>
            <person name="Bluhm B.H."/>
            <person name="Cannon C."/>
            <person name="Castanera R."/>
            <person name="Culley D.E."/>
            <person name="Daum C."/>
            <person name="Ezra D."/>
            <person name="Gonzalez J.B."/>
            <person name="Henrissat B."/>
            <person name="Kuo A."/>
            <person name="Liang C."/>
            <person name="Lipzen A."/>
            <person name="Lutzoni F."/>
            <person name="Magnuson J."/>
            <person name="Mondo S."/>
            <person name="Nolan M."/>
            <person name="Ohm R."/>
            <person name="Pangilinan J."/>
            <person name="Park H.-J."/>
            <person name="Ramirez L."/>
            <person name="Alfaro M."/>
            <person name="Sun H."/>
            <person name="Tritt A."/>
            <person name="Yoshinaga Y."/>
            <person name="Zwiers L.-H."/>
            <person name="Turgeon B.G."/>
            <person name="Goodwin S.B."/>
            <person name="Spatafora J.W."/>
            <person name="Crous P.W."/>
            <person name="Grigoriev I.V."/>
        </authorList>
    </citation>
    <scope>NUCLEOTIDE SEQUENCE</scope>
    <source>
        <strain evidence="2">IPT5</strain>
    </source>
</reference>
<feature type="compositionally biased region" description="Polar residues" evidence="1">
    <location>
        <begin position="461"/>
        <end position="474"/>
    </location>
</feature>
<evidence type="ECO:0000313" key="2">
    <source>
        <dbReference type="EMBL" id="KAF2847098.1"/>
    </source>
</evidence>
<dbReference type="AlphaFoldDB" id="A0A6A7AY69"/>
<dbReference type="Proteomes" id="UP000799423">
    <property type="component" value="Unassembled WGS sequence"/>
</dbReference>
<evidence type="ECO:0000313" key="3">
    <source>
        <dbReference type="Proteomes" id="UP000799423"/>
    </source>
</evidence>
<sequence length="488" mass="54041">MPSSPVVPMCLDSMTTPHAKMSESCTTQTYNALLTLEPAKMASAPVSPSGEACATLSAFSTLDETGKQVQSTRRSLFDNAVKKALNTTIDYAKVAVLVLKWDEDVDEFANGHTEEIVQLRELFETRLGYKYKETRLGKKGSPQLALNAAISSHISKNSGPNKLLIIMYTGHGILEGQEQRLQLLGHSKPENNIGHGGYRAVADWQEAENPLRKPSMEADVFVILDCCYASAAVHKGLSKGRKTYELLAACSADKSTPEPGPKSFTRAFIRTMNKLLGPECQESFPATKILDDMRNRRPQPAIWDRLHKEVEAHVNLARLDRSRARQKQNESQKRPPVLACFTLKFSFTEPDLSPEQVEKLGSTMTKAVEAANVHSLRGISWEESEFNIDPKHPRSRWRAATDEVVQRERSTNAYSESTAKYSPSEKRLRLGDSLLTTTVASHLLVQAQAEWASGSELEHTPATSDGSVTSSETPDNYKAVLTEEQGRH</sequence>
<feature type="region of interest" description="Disordered" evidence="1">
    <location>
        <begin position="452"/>
        <end position="488"/>
    </location>
</feature>
<dbReference type="EMBL" id="MU006329">
    <property type="protein sequence ID" value="KAF2847098.1"/>
    <property type="molecule type" value="Genomic_DNA"/>
</dbReference>
<dbReference type="OrthoDB" id="4760831at2759"/>
<dbReference type="Gene3D" id="3.40.50.1460">
    <property type="match status" value="1"/>
</dbReference>
<organism evidence="2 3">
    <name type="scientific">Plenodomus tracheiphilus IPT5</name>
    <dbReference type="NCBI Taxonomy" id="1408161"/>
    <lineage>
        <taxon>Eukaryota</taxon>
        <taxon>Fungi</taxon>
        <taxon>Dikarya</taxon>
        <taxon>Ascomycota</taxon>
        <taxon>Pezizomycotina</taxon>
        <taxon>Dothideomycetes</taxon>
        <taxon>Pleosporomycetidae</taxon>
        <taxon>Pleosporales</taxon>
        <taxon>Pleosporineae</taxon>
        <taxon>Leptosphaeriaceae</taxon>
        <taxon>Plenodomus</taxon>
    </lineage>
</organism>
<name>A0A6A7AY69_9PLEO</name>
<accession>A0A6A7AY69</accession>
<protein>
    <submittedName>
        <fullName evidence="2">Uncharacterized protein</fullName>
    </submittedName>
</protein>
<keyword evidence="3" id="KW-1185">Reference proteome</keyword>
<proteinExistence type="predicted"/>
<evidence type="ECO:0000256" key="1">
    <source>
        <dbReference type="SAM" id="MobiDB-lite"/>
    </source>
</evidence>
<gene>
    <name evidence="2" type="ORF">T440DRAFT_557795</name>
</gene>